<comment type="caution">
    <text evidence="9">The sequence shown here is derived from an EMBL/GenBank/DDBJ whole genome shotgun (WGS) entry which is preliminary data.</text>
</comment>
<dbReference type="GO" id="GO:0006438">
    <property type="term" value="P:valyl-tRNA aminoacylation"/>
    <property type="evidence" value="ECO:0007669"/>
    <property type="project" value="InterPro"/>
</dbReference>
<dbReference type="InterPro" id="IPR002303">
    <property type="entry name" value="Valyl-tRNA_ligase"/>
</dbReference>
<dbReference type="GO" id="GO:0002161">
    <property type="term" value="F:aminoacyl-tRNA deacylase activity"/>
    <property type="evidence" value="ECO:0007669"/>
    <property type="project" value="InterPro"/>
</dbReference>
<evidence type="ECO:0000256" key="7">
    <source>
        <dbReference type="ARBA" id="ARBA00023146"/>
    </source>
</evidence>
<evidence type="ECO:0000313" key="10">
    <source>
        <dbReference type="Proteomes" id="UP000029227"/>
    </source>
</evidence>
<dbReference type="SUPFAM" id="SSF50677">
    <property type="entry name" value="ValRS/IleRS/LeuRS editing domain"/>
    <property type="match status" value="1"/>
</dbReference>
<dbReference type="GO" id="GO:0004832">
    <property type="term" value="F:valine-tRNA ligase activity"/>
    <property type="evidence" value="ECO:0007669"/>
    <property type="project" value="UniProtKB-EC"/>
</dbReference>
<evidence type="ECO:0000256" key="2">
    <source>
        <dbReference type="ARBA" id="ARBA00022490"/>
    </source>
</evidence>
<sequence>MHFRYPLADGVKTADGKDYIVVATTRPETMLGDTGVAVNPEDPRYKDLIGKDIILPIVDRRIPIVGDEHADMEKGTGCVKITLRTTSMTTKWQTSQPTYDQHSDV</sequence>
<dbReference type="EMBL" id="BBMN01000014">
    <property type="protein sequence ID" value="GAL07081.1"/>
    <property type="molecule type" value="Genomic_DNA"/>
</dbReference>
<evidence type="ECO:0000256" key="5">
    <source>
        <dbReference type="ARBA" id="ARBA00022840"/>
    </source>
</evidence>
<organism evidence="9 10">
    <name type="scientific">Photobacterium aphoticum</name>
    <dbReference type="NCBI Taxonomy" id="754436"/>
    <lineage>
        <taxon>Bacteria</taxon>
        <taxon>Pseudomonadati</taxon>
        <taxon>Pseudomonadota</taxon>
        <taxon>Gammaproteobacteria</taxon>
        <taxon>Vibrionales</taxon>
        <taxon>Vibrionaceae</taxon>
        <taxon>Photobacterium</taxon>
    </lineage>
</organism>
<keyword evidence="4" id="KW-0547">Nucleotide-binding</keyword>
<evidence type="ECO:0000256" key="1">
    <source>
        <dbReference type="ARBA" id="ARBA00013169"/>
    </source>
</evidence>
<protein>
    <recommendedName>
        <fullName evidence="1">valine--tRNA ligase</fullName>
        <ecNumber evidence="1">6.1.1.9</ecNumber>
    </recommendedName>
    <alternativeName>
        <fullName evidence="8">Valyl-tRNA synthetase</fullName>
    </alternativeName>
</protein>
<dbReference type="STRING" id="754436.JCM19237_3086"/>
<evidence type="ECO:0000256" key="3">
    <source>
        <dbReference type="ARBA" id="ARBA00022598"/>
    </source>
</evidence>
<dbReference type="Proteomes" id="UP000029227">
    <property type="component" value="Unassembled WGS sequence"/>
</dbReference>
<reference evidence="9 10" key="1">
    <citation type="journal article" date="2014" name="Genome Announc.">
        <title>Draft Genome Sequences of Two Vibrionaceae Species, Vibrio ponticus C121 and Photobacterium aphoticum C119, Isolated as Coral Reef Microbiota.</title>
        <authorList>
            <person name="Al-saari N."/>
            <person name="Meirelles P.M."/>
            <person name="Mino S."/>
            <person name="Suda W."/>
            <person name="Oshima K."/>
            <person name="Hattori M."/>
            <person name="Ohkuma M."/>
            <person name="Thompson F.L."/>
            <person name="Gomez-Gil B."/>
            <person name="Sawabe T."/>
            <person name="Sawabe T."/>
        </authorList>
    </citation>
    <scope>NUCLEOTIDE SEQUENCE [LARGE SCALE GENOMIC DNA]</scope>
    <source>
        <strain evidence="9 10">JCM 19237</strain>
    </source>
</reference>
<accession>A0A090QW22</accession>
<keyword evidence="3 9" id="KW-0436">Ligase</keyword>
<dbReference type="GO" id="GO:0005524">
    <property type="term" value="F:ATP binding"/>
    <property type="evidence" value="ECO:0007669"/>
    <property type="project" value="UniProtKB-KW"/>
</dbReference>
<dbReference type="FunFam" id="3.90.740.10:FF:000003">
    <property type="entry name" value="Valine--tRNA ligase"/>
    <property type="match status" value="1"/>
</dbReference>
<evidence type="ECO:0000256" key="8">
    <source>
        <dbReference type="ARBA" id="ARBA00029936"/>
    </source>
</evidence>
<dbReference type="InterPro" id="IPR009008">
    <property type="entry name" value="Val/Leu/Ile-tRNA-synth_edit"/>
</dbReference>
<keyword evidence="2" id="KW-0963">Cytoplasm</keyword>
<keyword evidence="7 9" id="KW-0030">Aminoacyl-tRNA synthetase</keyword>
<dbReference type="EC" id="6.1.1.9" evidence="1"/>
<dbReference type="PANTHER" id="PTHR11946">
    <property type="entry name" value="VALYL-TRNA SYNTHETASES"/>
    <property type="match status" value="1"/>
</dbReference>
<evidence type="ECO:0000256" key="6">
    <source>
        <dbReference type="ARBA" id="ARBA00022917"/>
    </source>
</evidence>
<evidence type="ECO:0000256" key="4">
    <source>
        <dbReference type="ARBA" id="ARBA00022741"/>
    </source>
</evidence>
<dbReference type="eggNOG" id="COG0525">
    <property type="taxonomic scope" value="Bacteria"/>
</dbReference>
<keyword evidence="5" id="KW-0067">ATP-binding</keyword>
<dbReference type="Gene3D" id="3.90.740.10">
    <property type="entry name" value="Valyl/Leucyl/Isoleucyl-tRNA synthetase, editing domain"/>
    <property type="match status" value="1"/>
</dbReference>
<proteinExistence type="predicted"/>
<dbReference type="PANTHER" id="PTHR11946:SF93">
    <property type="entry name" value="VALINE--TRNA LIGASE, CHLOROPLASTIC_MITOCHONDRIAL 2"/>
    <property type="match status" value="1"/>
</dbReference>
<gene>
    <name evidence="9" type="ORF">JCM19237_3086</name>
</gene>
<evidence type="ECO:0000313" key="9">
    <source>
        <dbReference type="EMBL" id="GAL07081.1"/>
    </source>
</evidence>
<dbReference type="GO" id="GO:0005829">
    <property type="term" value="C:cytosol"/>
    <property type="evidence" value="ECO:0007669"/>
    <property type="project" value="TreeGrafter"/>
</dbReference>
<keyword evidence="6" id="KW-0648">Protein biosynthesis</keyword>
<dbReference type="AlphaFoldDB" id="A0A090QW22"/>
<name>A0A090QW22_9GAMM</name>